<feature type="compositionally biased region" description="Basic and acidic residues" evidence="1">
    <location>
        <begin position="110"/>
        <end position="119"/>
    </location>
</feature>
<evidence type="ECO:0000313" key="3">
    <source>
        <dbReference type="Proteomes" id="UP000266841"/>
    </source>
</evidence>
<feature type="compositionally biased region" description="Basic residues" evidence="1">
    <location>
        <begin position="62"/>
        <end position="77"/>
    </location>
</feature>
<gene>
    <name evidence="2" type="ORF">THAOC_25256</name>
</gene>
<sequence>MKNLSLGLSSVLSPKHDKSADADLASQRCLAFLNEFSGGGGDGSASTAESTAMSERLPSPKSKQKKSRRRFRQRRRRREESENVVSGNNAPPSPRKRNEKRRTHRRSKSRRDERDDNNRRSCSRSRRRDESTDTRNPEVEEESAIARDFEMIYNTLPPVEAARQIMIYLQGIGQEHQEKESAIYLDPEDVSVVSSISGFDSIHSGALTVCSTSIGDDSIPSINRPPAMVGVVKNDRSLESLIDDDDDCVLYFA</sequence>
<dbReference type="AlphaFoldDB" id="K0RMS9"/>
<comment type="caution">
    <text evidence="2">The sequence shown here is derived from an EMBL/GenBank/DDBJ whole genome shotgun (WGS) entry which is preliminary data.</text>
</comment>
<evidence type="ECO:0000256" key="1">
    <source>
        <dbReference type="SAM" id="MobiDB-lite"/>
    </source>
</evidence>
<feature type="compositionally biased region" description="Polar residues" evidence="1">
    <location>
        <begin position="1"/>
        <end position="12"/>
    </location>
</feature>
<dbReference type="EMBL" id="AGNL01034814">
    <property type="protein sequence ID" value="EJK55053.1"/>
    <property type="molecule type" value="Genomic_DNA"/>
</dbReference>
<feature type="compositionally biased region" description="Basic and acidic residues" evidence="1">
    <location>
        <begin position="127"/>
        <end position="142"/>
    </location>
</feature>
<proteinExistence type="predicted"/>
<name>K0RMS9_THAOC</name>
<dbReference type="Proteomes" id="UP000266841">
    <property type="component" value="Unassembled WGS sequence"/>
</dbReference>
<feature type="region of interest" description="Disordered" evidence="1">
    <location>
        <begin position="34"/>
        <end position="142"/>
    </location>
</feature>
<organism evidence="2 3">
    <name type="scientific">Thalassiosira oceanica</name>
    <name type="common">Marine diatom</name>
    <dbReference type="NCBI Taxonomy" id="159749"/>
    <lineage>
        <taxon>Eukaryota</taxon>
        <taxon>Sar</taxon>
        <taxon>Stramenopiles</taxon>
        <taxon>Ochrophyta</taxon>
        <taxon>Bacillariophyta</taxon>
        <taxon>Coscinodiscophyceae</taxon>
        <taxon>Thalassiosirophycidae</taxon>
        <taxon>Thalassiosirales</taxon>
        <taxon>Thalassiosiraceae</taxon>
        <taxon>Thalassiosira</taxon>
    </lineage>
</organism>
<accession>K0RMS9</accession>
<reference evidence="2 3" key="1">
    <citation type="journal article" date="2012" name="Genome Biol.">
        <title>Genome and low-iron response of an oceanic diatom adapted to chronic iron limitation.</title>
        <authorList>
            <person name="Lommer M."/>
            <person name="Specht M."/>
            <person name="Roy A.S."/>
            <person name="Kraemer L."/>
            <person name="Andreson R."/>
            <person name="Gutowska M.A."/>
            <person name="Wolf J."/>
            <person name="Bergner S.V."/>
            <person name="Schilhabel M.B."/>
            <person name="Klostermeier U.C."/>
            <person name="Beiko R.G."/>
            <person name="Rosenstiel P."/>
            <person name="Hippler M."/>
            <person name="Laroche J."/>
        </authorList>
    </citation>
    <scope>NUCLEOTIDE SEQUENCE [LARGE SCALE GENOMIC DNA]</scope>
    <source>
        <strain evidence="2 3">CCMP1005</strain>
    </source>
</reference>
<protein>
    <submittedName>
        <fullName evidence="2">Uncharacterized protein</fullName>
    </submittedName>
</protein>
<feature type="region of interest" description="Disordered" evidence="1">
    <location>
        <begin position="1"/>
        <end position="21"/>
    </location>
</feature>
<keyword evidence="3" id="KW-1185">Reference proteome</keyword>
<feature type="compositionally biased region" description="Basic residues" evidence="1">
    <location>
        <begin position="94"/>
        <end position="109"/>
    </location>
</feature>
<evidence type="ECO:0000313" key="2">
    <source>
        <dbReference type="EMBL" id="EJK55053.1"/>
    </source>
</evidence>
<feature type="compositionally biased region" description="Low complexity" evidence="1">
    <location>
        <begin position="44"/>
        <end position="55"/>
    </location>
</feature>